<feature type="transmembrane region" description="Helical" evidence="1">
    <location>
        <begin position="120"/>
        <end position="137"/>
    </location>
</feature>
<dbReference type="EMBL" id="CP048268">
    <property type="protein sequence ID" value="QYN53582.1"/>
    <property type="molecule type" value="Genomic_DNA"/>
</dbReference>
<dbReference type="Proteomes" id="UP000826550">
    <property type="component" value="Chromosome"/>
</dbReference>
<gene>
    <name evidence="3" type="ORF">GYM71_09195</name>
</gene>
<dbReference type="Pfam" id="PF07693">
    <property type="entry name" value="KAP_NTPase"/>
    <property type="match status" value="1"/>
</dbReference>
<keyword evidence="1" id="KW-0812">Transmembrane</keyword>
<dbReference type="Gene3D" id="3.40.50.300">
    <property type="entry name" value="P-loop containing nucleotide triphosphate hydrolases"/>
    <property type="match status" value="1"/>
</dbReference>
<feature type="transmembrane region" description="Helical" evidence="1">
    <location>
        <begin position="89"/>
        <end position="108"/>
    </location>
</feature>
<accession>A0ABX8WCS9</accession>
<protein>
    <recommendedName>
        <fullName evidence="2">KAP NTPase domain-containing protein</fullName>
    </recommendedName>
</protein>
<evidence type="ECO:0000313" key="3">
    <source>
        <dbReference type="EMBL" id="QYN53582.1"/>
    </source>
</evidence>
<keyword evidence="4" id="KW-1185">Reference proteome</keyword>
<dbReference type="RefSeq" id="WP_220220244.1">
    <property type="nucleotide sequence ID" value="NZ_CP048268.1"/>
</dbReference>
<proteinExistence type="predicted"/>
<dbReference type="InterPro" id="IPR027417">
    <property type="entry name" value="P-loop_NTPase"/>
</dbReference>
<feature type="domain" description="KAP NTPase" evidence="2">
    <location>
        <begin position="19"/>
        <end position="283"/>
    </location>
</feature>
<organism evidence="3 4">
    <name type="scientific">Lactobacillus panisapium</name>
    <dbReference type="NCBI Taxonomy" id="2012495"/>
    <lineage>
        <taxon>Bacteria</taxon>
        <taxon>Bacillati</taxon>
        <taxon>Bacillota</taxon>
        <taxon>Bacilli</taxon>
        <taxon>Lactobacillales</taxon>
        <taxon>Lactobacillaceae</taxon>
        <taxon>Lactobacillus</taxon>
    </lineage>
</organism>
<reference evidence="3 4" key="1">
    <citation type="submission" date="2020-01" db="EMBL/GenBank/DDBJ databases">
        <title>Vast differences in strain-level diversity in the gut microbiota of two closely related honey bee species.</title>
        <authorList>
            <person name="Ellegaard K.M."/>
            <person name="Suenami S."/>
            <person name="Miyazaki R."/>
            <person name="Engel P."/>
        </authorList>
    </citation>
    <scope>NUCLEOTIDE SEQUENCE [LARGE SCALE GENOMIC DNA]</scope>
    <source>
        <strain evidence="3 4">ESL0416</strain>
    </source>
</reference>
<evidence type="ECO:0000313" key="4">
    <source>
        <dbReference type="Proteomes" id="UP000826550"/>
    </source>
</evidence>
<sequence>MGEKWKIDKIDTSDVARAFAKELKEEPKTYFLQGKWGSGKTEYLKEVEKATGKNLKFVYFKLWEPKNKASFGQKLYESIFPNSYWVKTAVYAFLIIIAVVAATTVSTYTIAPSIASSRKITVILVLSTLITTLITFYQNKFFDINRFLLWIDKAVLKRKKRPSVLIVDDFDRLDIETQEELYLFFNQIKGKIRIIFVGDWNKIAKNNSGYLSKIIDMKIGLPIQLQSENIAKMVNDKIKEKVEYLDKPNIKSASDKYTRDFDFTDIAELFEKEKRTPRDANKYLSYVENQLISRKKLDKIIINQELYIIYLYLFESEKYDMLLGNYKEIIANPKKGSQNNRIDELIKRILITPQLPEFSGMSFEKIPTIYFIDDIATNHSIAELKEFSKDESKLVKLFNYENSESSREFGYFLEDNKNEPYLQDYSIMAKAAIESTASSSYRGPNNLLREVLQRRVAQLYDEKSNSDEDEYKYIILQFEKVFNEIQVKQKQKISSGNKLHIFRTLIERSNFEKFTYDSYAQTYFKDLVRNTEEEQNFGQNKFDYEALIYELGFNYKHIVYYKVYQQVFPSISSKVKIIENLNDVNYACFWGIYLEHPIEFASQVKIGDLSQFEKLNFMYKGKEYYKHVYKRCRSVIENGSLEI</sequence>
<dbReference type="SUPFAM" id="SSF52540">
    <property type="entry name" value="P-loop containing nucleoside triphosphate hydrolases"/>
    <property type="match status" value="1"/>
</dbReference>
<name>A0ABX8WCS9_9LACO</name>
<dbReference type="InterPro" id="IPR011646">
    <property type="entry name" value="KAP_P-loop"/>
</dbReference>
<keyword evidence="1" id="KW-1133">Transmembrane helix</keyword>
<keyword evidence="1" id="KW-0472">Membrane</keyword>
<evidence type="ECO:0000256" key="1">
    <source>
        <dbReference type="SAM" id="Phobius"/>
    </source>
</evidence>
<evidence type="ECO:0000259" key="2">
    <source>
        <dbReference type="Pfam" id="PF07693"/>
    </source>
</evidence>